<evidence type="ECO:0000313" key="4">
    <source>
        <dbReference type="RefSeq" id="XP_071902091.1"/>
    </source>
</evidence>
<feature type="chain" id="PRO_5045630198" evidence="2">
    <location>
        <begin position="23"/>
        <end position="192"/>
    </location>
</feature>
<feature type="transmembrane region" description="Helical" evidence="1">
    <location>
        <begin position="117"/>
        <end position="137"/>
    </location>
</feature>
<dbReference type="GeneID" id="140005270"/>
<evidence type="ECO:0000256" key="1">
    <source>
        <dbReference type="SAM" id="Phobius"/>
    </source>
</evidence>
<accession>A0ABM4U473</accession>
<keyword evidence="2" id="KW-0732">Signal</keyword>
<feature type="transmembrane region" description="Helical" evidence="1">
    <location>
        <begin position="88"/>
        <end position="105"/>
    </location>
</feature>
<name>A0ABM4U473_COFAR</name>
<feature type="transmembrane region" description="Helical" evidence="1">
    <location>
        <begin position="172"/>
        <end position="190"/>
    </location>
</feature>
<protein>
    <submittedName>
        <fullName evidence="4">Uncharacterized protein</fullName>
    </submittedName>
</protein>
<dbReference type="PANTHER" id="PTHR34741:SF1">
    <property type="entry name" value="PGG DOMAIN-CONTAINING PROTEIN"/>
    <property type="match status" value="1"/>
</dbReference>
<dbReference type="PANTHER" id="PTHR34741">
    <property type="entry name" value="IMAP FAMILY MEMBER 1, PUTATIVE-RELATED"/>
    <property type="match status" value="1"/>
</dbReference>
<dbReference type="Proteomes" id="UP001652660">
    <property type="component" value="Chromosome 4c"/>
</dbReference>
<keyword evidence="1" id="KW-0812">Transmembrane</keyword>
<gene>
    <name evidence="4" type="primary">LOC140005270</name>
</gene>
<keyword evidence="1" id="KW-0472">Membrane</keyword>
<proteinExistence type="predicted"/>
<reference evidence="4" key="1">
    <citation type="submission" date="2025-08" db="UniProtKB">
        <authorList>
            <consortium name="RefSeq"/>
        </authorList>
    </citation>
    <scope>IDENTIFICATION</scope>
    <source>
        <tissue evidence="4">Leaves</tissue>
    </source>
</reference>
<evidence type="ECO:0000256" key="2">
    <source>
        <dbReference type="SAM" id="SignalP"/>
    </source>
</evidence>
<sequence>MLGELRLAAINFFLTLKNFAQGQWFPVWKWWESRNGAAQQPPTVQLQLQPSAVSQLEEQPSLPTARQPNNNGDDQNPNFVDYVMKMQWAFLVIGVCIAAFSAALQALRTPAPLPPTFHWFCMLLELAFLALLVSVYIRRRYKTASLVMAHVAIFLGATAFMLAIAVTFPAPLTGISIALYIVAILAIIFANR</sequence>
<keyword evidence="3" id="KW-1185">Reference proteome</keyword>
<feature type="signal peptide" evidence="2">
    <location>
        <begin position="1"/>
        <end position="22"/>
    </location>
</feature>
<feature type="transmembrane region" description="Helical" evidence="1">
    <location>
        <begin position="144"/>
        <end position="166"/>
    </location>
</feature>
<dbReference type="RefSeq" id="XP_071902091.1">
    <property type="nucleotide sequence ID" value="XM_072045990.1"/>
</dbReference>
<organism evidence="3 4">
    <name type="scientific">Coffea arabica</name>
    <name type="common">Arabian coffee</name>
    <dbReference type="NCBI Taxonomy" id="13443"/>
    <lineage>
        <taxon>Eukaryota</taxon>
        <taxon>Viridiplantae</taxon>
        <taxon>Streptophyta</taxon>
        <taxon>Embryophyta</taxon>
        <taxon>Tracheophyta</taxon>
        <taxon>Spermatophyta</taxon>
        <taxon>Magnoliopsida</taxon>
        <taxon>eudicotyledons</taxon>
        <taxon>Gunneridae</taxon>
        <taxon>Pentapetalae</taxon>
        <taxon>asterids</taxon>
        <taxon>lamiids</taxon>
        <taxon>Gentianales</taxon>
        <taxon>Rubiaceae</taxon>
        <taxon>Ixoroideae</taxon>
        <taxon>Gardenieae complex</taxon>
        <taxon>Bertiereae - Coffeeae clade</taxon>
        <taxon>Coffeeae</taxon>
        <taxon>Coffea</taxon>
    </lineage>
</organism>
<evidence type="ECO:0000313" key="3">
    <source>
        <dbReference type="Proteomes" id="UP001652660"/>
    </source>
</evidence>
<keyword evidence="1" id="KW-1133">Transmembrane helix</keyword>